<sequence length="2221" mass="252726">MSSLLLRTDRERVAGVLDASSEKAGDGTLEAGDSMFTVPTVVAPSEPAEVLPCGMGVEAEFDAETPDDFRHGLHPTCSVLGVEEKPLFHVSMAKEPSPVKNLAVGLISFIHKWNVTVAEFNKRTFNPMQQRTSHSPNVQEQGFPPELLVYRRTKRSKAPFQMKTLLVSDRSVLPPFSTRTEYQPVDSVHRNLIQGLPEDPTLILALILHFLIKKKTGILVKISRVGLGAFHNIHIGIKQGLQVEIDKVWLSSSYLNDAVRQPLVLCMGEVRIQANTEGSHERAQHLPPTKPRDRNKIFALPKLATYLQHFGIRVDSLTVMLLKTMIADCLIHVEGQTLGLDISCVDDSLQLIVNAGSVTCRALRSVAQTEEVGKKDKGPCLAEMSFSLYTDLSVYRNNIRRLKSSRLLINKPEIMLTEEAAQVTSSRLDLLPEEFGMDVTEVNVTIVRENTQSEEVRVRSLVESAYFHYHHDEVQYWILVIAQFLQKGDNSQVNAVNTQSPPLKRQQSSGLSQLVEEKQLTVDVELSNISTAFSTASCPGLVLGVSNVSKHITVKPGTRSTESPASWLQSHDVSIEMELNTLYCTNAESKTSLSDLNGKTHFWKHVAYVNMLMIKVNRLGQDLRIQGMVDNLHVEWSSETVGIIIALLTALAKAKISAPRRLSNAAFRSRHENMNIPVQEDRWYHNLNLIMKFDISNTNLFMCNNYNVCLMLRVDSAGMQYRQGQALVTIEGTKLKYLPMDNQHISLVRSCDIVSPAASLQEIRIKYQVSQKEGTVQLSKELTFDWTTACHMCIIQAIEDVAELKNKLRGEEVAPPTVSQPQLSKQNNSLALTIMVTTEVKVKLQLSSNHSVTIVLDNILASLSQEELVTEVTTLSIFCDEERVFCFQGLLFGTLPDAHLKHERKNFKDLTLQTNRAWNISIDVLNILFPYNFDFSAVFEEFVNFQKWLKLVHKVKKRPFTVDSKLPPDLQIKVKTFKLEIGDDPFEVKLGDNHELMKDEYLESEKRRTVLDQKVQNLKKGYGIIPAHKIEEVYASLGKTGSDIYIQRSRQLYQITPLRTKLFTWCMDSLEIVALADTSIHGKENVVANMREIDPDSPYPDEGLDFTTLWCRYVNLSVKTWTFQFRDYPQLALDIKDMTVWGRLIGSEIEGARRAKRHCVVEVAEPWGNTTVERNLPALKFTHDFSSDVESCEMTNGACWEPVVAQYNLALDLINKASVDPSNPMPWWDKIRLLLHGRLTMTVVHMSWLYHASFDPYNTTELMDWTWSDLVMDWTNMKFLLKGDLDIYARTASKYDDCKLLHLPNLKFCAKIDWLSLGDPNDHHLVMPSQNLNLSISLETSRRRDPRGGKPIGLFYASTLRFMEKIGLCLASVTRPVRRGKMFDNTKIRKPTLSRHYKYAQMSVNFHQFDVHYWMSFSRQHGAKFSTNSFVLELRNELTLRPVEDGLIHRPSADWSVIYLNCLLSGTKTWLCSSQVRHQDEKTPTHNLQVYDMRGLWNKENRTVLIGLYDSYMKAQSLKRNLSAEALKGFKIEGSGSASNAKFPQRGSNLHLDEMEVATPSPSSKMQAGHAHSMLMKLVAESDSKSVAFTEEPSSTNMDQLQGVAACQGDDIVQKNWLIELHNSQIFVKGCETQGFLIVSAAKAKVLSCSHMPVWVRDNQLRSKDTWSGSLDCMQYYATVDPGPEFTDDTIPWLSKAHVEDRSEPDPTSLQEMAGSGHSVGGIINTCYAGAHKSKSIQMQRIISRCKCQFFYVNYGEADPLLLQEVPPPPSDDADMMQRDEGVDTLTLLHHDLNVCTNHLQHDMIIDIVNNLLLHVELKKKEVTEKLQSMRFQLQLSRVEDQKTPILSLQESVRQHSERYRFYEKELFLVLKALEEEENENYLEELKEDQETLQMRLRQCKDKMTMLNEELSIRISCFKESQLQGQASTQKAQTQQAYVIRRNEVCFKFAQWRLTEPDGQVGISDLALRNFVYTKVNRDNDTWSHQVELGWVKVTNLLPNTIYKDVIVPRELPSGDDNRRMTLRVLCTERPPVGGIAVKEHFEVNLVPLQIQMTHQYFKKIMEFFFPDKDIDKEDADDDMDGASSSKSFTRSDKRASQRSSKELKRSPSITATDDIDKMKGEKEKNIIDVHDFSLVLPTLEYHNCIWTWFDLLMAMKNDSKKVLISQAIKQKLHMRTRIGEEAPVTDVQQEEDKAKMLLGAKLLTPQEKPAKKTLFGKLQK</sequence>
<proteinExistence type="predicted"/>
<name>A0ABY7E0V7_MYAAR</name>
<dbReference type="Pfam" id="PF10344">
    <property type="entry name" value="Hobbit"/>
    <property type="match status" value="4"/>
</dbReference>
<dbReference type="PANTHER" id="PTHR15678:SF6">
    <property type="entry name" value="BRIDGE-LIKE LIPID TRANSFER PROTEIN FAMILY MEMBER 2"/>
    <property type="match status" value="1"/>
</dbReference>
<evidence type="ECO:0000313" key="4">
    <source>
        <dbReference type="EMBL" id="WAR03618.1"/>
    </source>
</evidence>
<evidence type="ECO:0000313" key="5">
    <source>
        <dbReference type="Proteomes" id="UP001164746"/>
    </source>
</evidence>
<protein>
    <submittedName>
        <fullName evidence="4">K0100-like protein</fullName>
    </submittedName>
</protein>
<dbReference type="EMBL" id="CP111015">
    <property type="protein sequence ID" value="WAR03618.1"/>
    <property type="molecule type" value="Genomic_DNA"/>
</dbReference>
<feature type="coiled-coil region" evidence="1">
    <location>
        <begin position="1846"/>
        <end position="1910"/>
    </location>
</feature>
<feature type="domain" description="FMP27/BLTP2/Hobbit GFWDK motif-containing RBG unit" evidence="3">
    <location>
        <begin position="1127"/>
        <end position="1259"/>
    </location>
</feature>
<dbReference type="InterPro" id="IPR019441">
    <property type="entry name" value="FMP27/BLTP2/Hobbit_GFWDK_RBG"/>
</dbReference>
<dbReference type="PANTHER" id="PTHR15678">
    <property type="entry name" value="ANTIGEN MLAA-22-RELATED"/>
    <property type="match status" value="1"/>
</dbReference>
<keyword evidence="1" id="KW-0175">Coiled coil</keyword>
<evidence type="ECO:0000256" key="2">
    <source>
        <dbReference type="SAM" id="MobiDB-lite"/>
    </source>
</evidence>
<dbReference type="SMART" id="SM01214">
    <property type="entry name" value="Fmp27_GFWDK"/>
    <property type="match status" value="1"/>
</dbReference>
<evidence type="ECO:0000259" key="3">
    <source>
        <dbReference type="SMART" id="SM01214"/>
    </source>
</evidence>
<dbReference type="Proteomes" id="UP001164746">
    <property type="component" value="Chromosome 4"/>
</dbReference>
<keyword evidence="5" id="KW-1185">Reference proteome</keyword>
<reference evidence="4" key="1">
    <citation type="submission" date="2022-11" db="EMBL/GenBank/DDBJ databases">
        <title>Centuries of genome instability and evolution in soft-shell clam transmissible cancer (bioRxiv).</title>
        <authorList>
            <person name="Hart S.F.M."/>
            <person name="Yonemitsu M.A."/>
            <person name="Giersch R.M."/>
            <person name="Beal B.F."/>
            <person name="Arriagada G."/>
            <person name="Davis B.W."/>
            <person name="Ostrander E.A."/>
            <person name="Goff S.P."/>
            <person name="Metzger M.J."/>
        </authorList>
    </citation>
    <scope>NUCLEOTIDE SEQUENCE</scope>
    <source>
        <strain evidence="4">MELC-2E11</strain>
        <tissue evidence="4">Siphon/mantle</tissue>
    </source>
</reference>
<organism evidence="4 5">
    <name type="scientific">Mya arenaria</name>
    <name type="common">Soft-shell clam</name>
    <dbReference type="NCBI Taxonomy" id="6604"/>
    <lineage>
        <taxon>Eukaryota</taxon>
        <taxon>Metazoa</taxon>
        <taxon>Spiralia</taxon>
        <taxon>Lophotrochozoa</taxon>
        <taxon>Mollusca</taxon>
        <taxon>Bivalvia</taxon>
        <taxon>Autobranchia</taxon>
        <taxon>Heteroconchia</taxon>
        <taxon>Euheterodonta</taxon>
        <taxon>Imparidentia</taxon>
        <taxon>Neoheterodontei</taxon>
        <taxon>Myida</taxon>
        <taxon>Myoidea</taxon>
        <taxon>Myidae</taxon>
        <taxon>Mya</taxon>
    </lineage>
</organism>
<feature type="compositionally biased region" description="Basic and acidic residues" evidence="2">
    <location>
        <begin position="2090"/>
        <end position="2106"/>
    </location>
</feature>
<gene>
    <name evidence="4" type="ORF">MAR_010176</name>
</gene>
<accession>A0ABY7E0V7</accession>
<feature type="region of interest" description="Disordered" evidence="2">
    <location>
        <begin position="2076"/>
        <end position="2118"/>
    </location>
</feature>
<dbReference type="InterPro" id="IPR045167">
    <property type="entry name" value="Hobbit"/>
</dbReference>
<evidence type="ECO:0000256" key="1">
    <source>
        <dbReference type="SAM" id="Coils"/>
    </source>
</evidence>